<proteinExistence type="predicted"/>
<dbReference type="Proteomes" id="UP000824120">
    <property type="component" value="Unassembled WGS sequence"/>
</dbReference>
<comment type="caution">
    <text evidence="1">The sequence shown here is derived from an EMBL/GenBank/DDBJ whole genome shotgun (WGS) entry which is preliminary data.</text>
</comment>
<name>A0A9J5W0C9_SOLCO</name>
<accession>A0A9J5W0C9</accession>
<evidence type="ECO:0000313" key="2">
    <source>
        <dbReference type="Proteomes" id="UP000824120"/>
    </source>
</evidence>
<dbReference type="EMBL" id="JACXVP010000030">
    <property type="protein sequence ID" value="KAG5568858.1"/>
    <property type="molecule type" value="Genomic_DNA"/>
</dbReference>
<gene>
    <name evidence="1" type="ORF">H5410_064127</name>
</gene>
<reference evidence="1" key="1">
    <citation type="submission" date="2020-09" db="EMBL/GenBank/DDBJ databases">
        <title>De no assembly of potato wild relative species, Solanum commersonii.</title>
        <authorList>
            <person name="Cho K."/>
        </authorList>
    </citation>
    <scope>NUCLEOTIDE SEQUENCE</scope>
    <source>
        <strain evidence="1">LZ3.2</strain>
        <tissue evidence="1">Leaf</tissue>
    </source>
</reference>
<feature type="non-terminal residue" evidence="1">
    <location>
        <position position="81"/>
    </location>
</feature>
<dbReference type="AlphaFoldDB" id="A0A9J5W0C9"/>
<organism evidence="1 2">
    <name type="scientific">Solanum commersonii</name>
    <name type="common">Commerson's wild potato</name>
    <name type="synonym">Commerson's nightshade</name>
    <dbReference type="NCBI Taxonomy" id="4109"/>
    <lineage>
        <taxon>Eukaryota</taxon>
        <taxon>Viridiplantae</taxon>
        <taxon>Streptophyta</taxon>
        <taxon>Embryophyta</taxon>
        <taxon>Tracheophyta</taxon>
        <taxon>Spermatophyta</taxon>
        <taxon>Magnoliopsida</taxon>
        <taxon>eudicotyledons</taxon>
        <taxon>Gunneridae</taxon>
        <taxon>Pentapetalae</taxon>
        <taxon>asterids</taxon>
        <taxon>lamiids</taxon>
        <taxon>Solanales</taxon>
        <taxon>Solanaceae</taxon>
        <taxon>Solanoideae</taxon>
        <taxon>Solaneae</taxon>
        <taxon>Solanum</taxon>
    </lineage>
</organism>
<sequence length="81" mass="9109">MPPNDFDDSPFVCIIGVSYLPSTPSRFGPLGGIVLLRRTIRWSADYSFHSLFDPSPTGLRVLNKGWSKSFQLITKCAWRCS</sequence>
<evidence type="ECO:0000313" key="1">
    <source>
        <dbReference type="EMBL" id="KAG5568858.1"/>
    </source>
</evidence>
<protein>
    <submittedName>
        <fullName evidence="1">Uncharacterized protein</fullName>
    </submittedName>
</protein>
<keyword evidence="2" id="KW-1185">Reference proteome</keyword>